<evidence type="ECO:0000256" key="7">
    <source>
        <dbReference type="RuleBase" id="RU079119"/>
    </source>
</evidence>
<comment type="catalytic activity">
    <reaction evidence="7">
        <text>L-cysteinyl-[protein] + hexadecanoyl-CoA = S-hexadecanoyl-L-cysteinyl-[protein] + CoA</text>
        <dbReference type="Rhea" id="RHEA:36683"/>
        <dbReference type="Rhea" id="RHEA-COMP:10131"/>
        <dbReference type="Rhea" id="RHEA-COMP:11032"/>
        <dbReference type="ChEBI" id="CHEBI:29950"/>
        <dbReference type="ChEBI" id="CHEBI:57287"/>
        <dbReference type="ChEBI" id="CHEBI:57379"/>
        <dbReference type="ChEBI" id="CHEBI:74151"/>
        <dbReference type="EC" id="2.3.1.225"/>
    </reaction>
</comment>
<feature type="transmembrane region" description="Helical" evidence="7">
    <location>
        <begin position="43"/>
        <end position="63"/>
    </location>
</feature>
<keyword evidence="6 7" id="KW-0012">Acyltransferase</keyword>
<comment type="domain">
    <text evidence="7">The DHHC domain is required for palmitoyltransferase activity.</text>
</comment>
<dbReference type="Proteomes" id="UP001162131">
    <property type="component" value="Unassembled WGS sequence"/>
</dbReference>
<name>A0AAU9JQZ6_9CILI</name>
<comment type="subcellular location">
    <subcellularLocation>
        <location evidence="1">Membrane</location>
        <topology evidence="1">Multi-pass membrane protein</topology>
    </subcellularLocation>
</comment>
<evidence type="ECO:0000259" key="8">
    <source>
        <dbReference type="Pfam" id="PF01529"/>
    </source>
</evidence>
<evidence type="ECO:0000256" key="5">
    <source>
        <dbReference type="ARBA" id="ARBA00023136"/>
    </source>
</evidence>
<dbReference type="InterPro" id="IPR001594">
    <property type="entry name" value="Palmitoyltrfase_DHHC"/>
</dbReference>
<dbReference type="InterPro" id="IPR039859">
    <property type="entry name" value="PFA4/ZDH16/20/ERF2-like"/>
</dbReference>
<dbReference type="PANTHER" id="PTHR22883">
    <property type="entry name" value="ZINC FINGER DHHC DOMAIN CONTAINING PROTEIN"/>
    <property type="match status" value="1"/>
</dbReference>
<evidence type="ECO:0000313" key="9">
    <source>
        <dbReference type="EMBL" id="CAG9330227.1"/>
    </source>
</evidence>
<gene>
    <name evidence="9" type="ORF">BSTOLATCC_MIC50827</name>
</gene>
<dbReference type="Pfam" id="PF01529">
    <property type="entry name" value="DHHC"/>
    <property type="match status" value="1"/>
</dbReference>
<feature type="transmembrane region" description="Helical" evidence="7">
    <location>
        <begin position="131"/>
        <end position="153"/>
    </location>
</feature>
<dbReference type="GO" id="GO:0005783">
    <property type="term" value="C:endoplasmic reticulum"/>
    <property type="evidence" value="ECO:0007669"/>
    <property type="project" value="TreeGrafter"/>
</dbReference>
<keyword evidence="2 7" id="KW-0808">Transferase</keyword>
<keyword evidence="4 7" id="KW-1133">Transmembrane helix</keyword>
<evidence type="ECO:0000256" key="1">
    <source>
        <dbReference type="ARBA" id="ARBA00004141"/>
    </source>
</evidence>
<accession>A0AAU9JQZ6</accession>
<dbReference type="PROSITE" id="PS50216">
    <property type="entry name" value="DHHC"/>
    <property type="match status" value="1"/>
</dbReference>
<dbReference type="AlphaFoldDB" id="A0AAU9JQZ6"/>
<keyword evidence="3 7" id="KW-0812">Transmembrane</keyword>
<feature type="domain" description="Palmitoyltransferase DHHC" evidence="8">
    <location>
        <begin position="87"/>
        <end position="212"/>
    </location>
</feature>
<dbReference type="GO" id="GO:0019706">
    <property type="term" value="F:protein-cysteine S-palmitoyltransferase activity"/>
    <property type="evidence" value="ECO:0007669"/>
    <property type="project" value="UniProtKB-EC"/>
</dbReference>
<organism evidence="9 10">
    <name type="scientific">Blepharisma stoltei</name>
    <dbReference type="NCBI Taxonomy" id="1481888"/>
    <lineage>
        <taxon>Eukaryota</taxon>
        <taxon>Sar</taxon>
        <taxon>Alveolata</taxon>
        <taxon>Ciliophora</taxon>
        <taxon>Postciliodesmatophora</taxon>
        <taxon>Heterotrichea</taxon>
        <taxon>Heterotrichida</taxon>
        <taxon>Blepharismidae</taxon>
        <taxon>Blepharisma</taxon>
    </lineage>
</organism>
<evidence type="ECO:0000256" key="3">
    <source>
        <dbReference type="ARBA" id="ARBA00022692"/>
    </source>
</evidence>
<dbReference type="GO" id="GO:0005794">
    <property type="term" value="C:Golgi apparatus"/>
    <property type="evidence" value="ECO:0007669"/>
    <property type="project" value="TreeGrafter"/>
</dbReference>
<dbReference type="PANTHER" id="PTHR22883:SF203">
    <property type="entry name" value="PALMITOYLTRANSFERASE"/>
    <property type="match status" value="1"/>
</dbReference>
<evidence type="ECO:0000313" key="10">
    <source>
        <dbReference type="Proteomes" id="UP001162131"/>
    </source>
</evidence>
<reference evidence="9" key="1">
    <citation type="submission" date="2021-09" db="EMBL/GenBank/DDBJ databases">
        <authorList>
            <consortium name="AG Swart"/>
            <person name="Singh M."/>
            <person name="Singh A."/>
            <person name="Seah K."/>
            <person name="Emmerich C."/>
        </authorList>
    </citation>
    <scope>NUCLEOTIDE SEQUENCE</scope>
    <source>
        <strain evidence="9">ATCC30299</strain>
    </source>
</reference>
<evidence type="ECO:0000256" key="4">
    <source>
        <dbReference type="ARBA" id="ARBA00022989"/>
    </source>
</evidence>
<dbReference type="GO" id="GO:0016020">
    <property type="term" value="C:membrane"/>
    <property type="evidence" value="ECO:0007669"/>
    <property type="project" value="UniProtKB-SubCell"/>
</dbReference>
<protein>
    <recommendedName>
        <fullName evidence="7">Palmitoyltransferase</fullName>
        <ecNumber evidence="7">2.3.1.225</ecNumber>
    </recommendedName>
</protein>
<comment type="similarity">
    <text evidence="7">Belongs to the DHHC palmitoyltransferase family.</text>
</comment>
<keyword evidence="10" id="KW-1185">Reference proteome</keyword>
<dbReference type="EMBL" id="CAJZBQ010000051">
    <property type="protein sequence ID" value="CAG9330227.1"/>
    <property type="molecule type" value="Genomic_DNA"/>
</dbReference>
<keyword evidence="5 7" id="KW-0472">Membrane</keyword>
<sequence length="296" mass="34174">MNKKNGFRTPFHPFQIASWVVMIFHILIGILCISFLLSKEYLIVFLLLYYSTLLALLIQGLILTKSDPSVSIPIENIDKSPDAVNYLCTICKNYVTETSKHCGSCDRCVDRFDHHCKWLNNCIGKHNYKQFIILIVLLEINLSILIVFEISIIDKWKTHGLNKSKEIVQTDVSFIIADIIINASILLFNGYLIGFHIFLKFKKMTTYDFIQQRRIKKKKEIQPEMQPFEGEENGISMMNNDLKSPRGTNDEMGGMNLKSETEISSPKYFNQMFQISRSFHKSIITVDSDIVTNEHS</sequence>
<evidence type="ECO:0000256" key="2">
    <source>
        <dbReference type="ARBA" id="ARBA00022679"/>
    </source>
</evidence>
<dbReference type="GO" id="GO:0006612">
    <property type="term" value="P:protein targeting to membrane"/>
    <property type="evidence" value="ECO:0007669"/>
    <property type="project" value="TreeGrafter"/>
</dbReference>
<feature type="transmembrane region" description="Helical" evidence="7">
    <location>
        <begin position="16"/>
        <end position="37"/>
    </location>
</feature>
<feature type="transmembrane region" description="Helical" evidence="7">
    <location>
        <begin position="173"/>
        <end position="199"/>
    </location>
</feature>
<proteinExistence type="inferred from homology"/>
<evidence type="ECO:0000256" key="6">
    <source>
        <dbReference type="ARBA" id="ARBA00023315"/>
    </source>
</evidence>
<comment type="caution">
    <text evidence="9">The sequence shown here is derived from an EMBL/GenBank/DDBJ whole genome shotgun (WGS) entry which is preliminary data.</text>
</comment>
<dbReference type="EC" id="2.3.1.225" evidence="7"/>